<organism evidence="3 4">
    <name type="scientific">Luteolibacter luteus</name>
    <dbReference type="NCBI Taxonomy" id="2728835"/>
    <lineage>
        <taxon>Bacteria</taxon>
        <taxon>Pseudomonadati</taxon>
        <taxon>Verrucomicrobiota</taxon>
        <taxon>Verrucomicrobiia</taxon>
        <taxon>Verrucomicrobiales</taxon>
        <taxon>Verrucomicrobiaceae</taxon>
        <taxon>Luteolibacter</taxon>
    </lineage>
</organism>
<dbReference type="PANTHER" id="PTHR42733:SF12">
    <property type="entry name" value="PROTEINASE"/>
    <property type="match status" value="1"/>
</dbReference>
<dbReference type="InterPro" id="IPR006286">
    <property type="entry name" value="C56_PfpI-like"/>
</dbReference>
<dbReference type="NCBIfam" id="TIGR01382">
    <property type="entry name" value="PfpI"/>
    <property type="match status" value="1"/>
</dbReference>
<dbReference type="SUPFAM" id="SSF52317">
    <property type="entry name" value="Class I glutamine amidotransferase-like"/>
    <property type="match status" value="1"/>
</dbReference>
<dbReference type="PROSITE" id="PS51276">
    <property type="entry name" value="PEPTIDASE_C56_PFPI"/>
    <property type="match status" value="1"/>
</dbReference>
<evidence type="ECO:0000313" key="4">
    <source>
        <dbReference type="Proteomes" id="UP000501812"/>
    </source>
</evidence>
<keyword evidence="3" id="KW-0315">Glutamine amidotransferase</keyword>
<proteinExistence type="inferred from homology"/>
<reference evidence="3 4" key="1">
    <citation type="submission" date="2020-04" db="EMBL/GenBank/DDBJ databases">
        <title>Luteolibacter sp. G-1-1-1 isolated from soil.</title>
        <authorList>
            <person name="Dahal R.H."/>
        </authorList>
    </citation>
    <scope>NUCLEOTIDE SEQUENCE [LARGE SCALE GENOMIC DNA]</scope>
    <source>
        <strain evidence="3 4">G-1-1-1</strain>
    </source>
</reference>
<dbReference type="GO" id="GO:0016740">
    <property type="term" value="F:transferase activity"/>
    <property type="evidence" value="ECO:0007669"/>
    <property type="project" value="UniProtKB-KW"/>
</dbReference>
<dbReference type="PANTHER" id="PTHR42733">
    <property type="entry name" value="DJ-1 PROTEIN"/>
    <property type="match status" value="1"/>
</dbReference>
<gene>
    <name evidence="3" type="ORF">HHL09_21020</name>
</gene>
<dbReference type="Pfam" id="PF01965">
    <property type="entry name" value="DJ-1_PfpI"/>
    <property type="match status" value="1"/>
</dbReference>
<accession>A0A858RNI3</accession>
<sequence>MKTEKLSSKHDLHGVRVAVLATDGFEQSELMVPVDALESCGARVDIITPEGDGIRGWDEENWGQIIAADHSLDDVAPEDYHALLLPGGVLNSDALRMLPDAREFVSWFFKDDKHVFVICHGSQVLIDAGVVKGRTMTSYKAIATDLKNAGAKWKDEEVVHDGKLISSRSPDDLPAFCAAVCSALDHAKSAVGSR</sequence>
<evidence type="ECO:0000259" key="2">
    <source>
        <dbReference type="Pfam" id="PF01965"/>
    </source>
</evidence>
<feature type="domain" description="DJ-1/PfpI" evidence="2">
    <location>
        <begin position="16"/>
        <end position="181"/>
    </location>
</feature>
<keyword evidence="4" id="KW-1185">Reference proteome</keyword>
<keyword evidence="3" id="KW-0808">Transferase</keyword>
<dbReference type="Proteomes" id="UP000501812">
    <property type="component" value="Chromosome"/>
</dbReference>
<evidence type="ECO:0000256" key="1">
    <source>
        <dbReference type="ARBA" id="ARBA00008542"/>
    </source>
</evidence>
<name>A0A858RNI3_9BACT</name>
<protein>
    <submittedName>
        <fullName evidence="3">Type 1 glutamine amidotransferase</fullName>
    </submittedName>
</protein>
<evidence type="ECO:0000313" key="3">
    <source>
        <dbReference type="EMBL" id="QJE98161.1"/>
    </source>
</evidence>
<dbReference type="KEGG" id="luo:HHL09_21020"/>
<dbReference type="InterPro" id="IPR029062">
    <property type="entry name" value="Class_I_gatase-like"/>
</dbReference>
<dbReference type="CDD" id="cd03134">
    <property type="entry name" value="GATase1_PfpI_like"/>
    <property type="match status" value="1"/>
</dbReference>
<dbReference type="AlphaFoldDB" id="A0A858RNI3"/>
<comment type="similarity">
    <text evidence="1">Belongs to the peptidase C56 family.</text>
</comment>
<dbReference type="EMBL" id="CP051774">
    <property type="protein sequence ID" value="QJE98161.1"/>
    <property type="molecule type" value="Genomic_DNA"/>
</dbReference>
<dbReference type="Gene3D" id="3.40.50.880">
    <property type="match status" value="1"/>
</dbReference>
<dbReference type="RefSeq" id="WP_169456620.1">
    <property type="nucleotide sequence ID" value="NZ_CP051774.1"/>
</dbReference>
<dbReference type="InterPro" id="IPR002818">
    <property type="entry name" value="DJ-1/PfpI"/>
</dbReference>